<protein>
    <submittedName>
        <fullName evidence="8">Iron-only hydrogenase maturation rSAM protein HydE</fullName>
    </submittedName>
</protein>
<dbReference type="SMART" id="SM00729">
    <property type="entry name" value="Elp3"/>
    <property type="match status" value="1"/>
</dbReference>
<dbReference type="Gene3D" id="3.20.20.70">
    <property type="entry name" value="Aldolase class I"/>
    <property type="match status" value="1"/>
</dbReference>
<feature type="binding site" evidence="5">
    <location>
        <position position="66"/>
    </location>
    <ligand>
        <name>[4Fe-4S] cluster</name>
        <dbReference type="ChEBI" id="CHEBI:49883"/>
        <note>4Fe-4S-S-AdoMet</note>
    </ligand>
</feature>
<evidence type="ECO:0000256" key="3">
    <source>
        <dbReference type="ARBA" id="ARBA00023004"/>
    </source>
</evidence>
<dbReference type="SUPFAM" id="SSF102114">
    <property type="entry name" value="Radical SAM enzymes"/>
    <property type="match status" value="1"/>
</dbReference>
<dbReference type="InterPro" id="IPR034422">
    <property type="entry name" value="HydE/PylB-like"/>
</dbReference>
<evidence type="ECO:0000256" key="1">
    <source>
        <dbReference type="ARBA" id="ARBA00022691"/>
    </source>
</evidence>
<dbReference type="AlphaFoldDB" id="A0A212JCU4"/>
<dbReference type="InterPro" id="IPR013785">
    <property type="entry name" value="Aldolase_TIM"/>
</dbReference>
<evidence type="ECO:0000256" key="5">
    <source>
        <dbReference type="PIRSR" id="PIRSR004762-1"/>
    </source>
</evidence>
<dbReference type="GO" id="GO:0051539">
    <property type="term" value="F:4 iron, 4 sulfur cluster binding"/>
    <property type="evidence" value="ECO:0007669"/>
    <property type="project" value="UniProtKB-KW"/>
</dbReference>
<dbReference type="SFLD" id="SFLDF00348">
    <property type="entry name" value="FeFe_hydrogenase_maturase_(Hyd"/>
    <property type="match status" value="1"/>
</dbReference>
<comment type="cofactor">
    <cofactor evidence="5">
        <name>[4Fe-4S] cluster</name>
        <dbReference type="ChEBI" id="CHEBI:49883"/>
    </cofactor>
    <text evidence="5">Binds 1 [4Fe-4S] cluster. The cluster is coordinated with 3 cysteines and an exchangeable S-adenosyl-L-methionine.</text>
</comment>
<reference evidence="8" key="1">
    <citation type="submission" date="2016-04" db="EMBL/GenBank/DDBJ databases">
        <authorList>
            <person name="Evans L.H."/>
            <person name="Alamgir A."/>
            <person name="Owens N."/>
            <person name="Weber N.D."/>
            <person name="Virtaneva K."/>
            <person name="Barbian K."/>
            <person name="Babar A."/>
            <person name="Rosenke K."/>
        </authorList>
    </citation>
    <scope>NUCLEOTIDE SEQUENCE</scope>
    <source>
        <strain evidence="8">86</strain>
    </source>
</reference>
<dbReference type="PROSITE" id="PS51918">
    <property type="entry name" value="RADICAL_SAM"/>
    <property type="match status" value="1"/>
</dbReference>
<dbReference type="PANTHER" id="PTHR43726">
    <property type="entry name" value="3-METHYLORNITHINE SYNTHASE"/>
    <property type="match status" value="1"/>
</dbReference>
<evidence type="ECO:0000259" key="7">
    <source>
        <dbReference type="PROSITE" id="PS51918"/>
    </source>
</evidence>
<dbReference type="PANTHER" id="PTHR43726:SF1">
    <property type="entry name" value="BIOTIN SYNTHASE"/>
    <property type="match status" value="1"/>
</dbReference>
<dbReference type="SFLD" id="SFLDG01060">
    <property type="entry name" value="BATS_domain_containing"/>
    <property type="match status" value="1"/>
</dbReference>
<keyword evidence="5" id="KW-0004">4Fe-4S</keyword>
<keyword evidence="3 5" id="KW-0408">Iron</keyword>
<keyword evidence="1 5" id="KW-0949">S-adenosyl-L-methionine</keyword>
<dbReference type="GO" id="GO:0046872">
    <property type="term" value="F:metal ion binding"/>
    <property type="evidence" value="ECO:0007669"/>
    <property type="project" value="UniProtKB-KW"/>
</dbReference>
<evidence type="ECO:0000256" key="6">
    <source>
        <dbReference type="PIRSR" id="PIRSR004762-2"/>
    </source>
</evidence>
<sequence length="350" mass="39691">MSYDVKALIDKLERDRTLSRDEYLELLESRSPEGDQYLFERSRAVRHAVYGHDVYMRGLIEFTNYCKNDCYYCGIRKSNRDADRYRLTQEQILECCAAGYELGFRTFVLQGGEDPFYTRDKVVALVRAIKREHPDCALTLSIGEQSRESYQAYFDAGADRYLLRHETANNEHYERLHPGEMSLRNRKECLFTLKAIGYQVGCGFMVGSPCQTNECLADDLLFLKELDPHMVGIGPFIPHSQTPFAQESAGSLELTLFLLGVIRLMLPQALLPATTALGTIHPQGREQGILAGANVVMPNLSPVGVRSKYMLYNNKICTGDEAAECRWCMNSRMEGIGYHLAVSRGDYKAE</sequence>
<feature type="binding site" evidence="5">
    <location>
        <position position="73"/>
    </location>
    <ligand>
        <name>[4Fe-4S] cluster</name>
        <dbReference type="ChEBI" id="CHEBI:49883"/>
        <note>4Fe-4S-S-AdoMet</note>
    </ligand>
</feature>
<feature type="binding site" evidence="6">
    <location>
        <position position="186"/>
    </location>
    <ligand>
        <name>S-adenosyl-L-methionine</name>
        <dbReference type="ChEBI" id="CHEBI:59789"/>
    </ligand>
</feature>
<organism evidence="8">
    <name type="scientific">uncultured Eubacteriales bacterium</name>
    <dbReference type="NCBI Taxonomy" id="172733"/>
    <lineage>
        <taxon>Bacteria</taxon>
        <taxon>Bacillati</taxon>
        <taxon>Bacillota</taxon>
        <taxon>Clostridia</taxon>
        <taxon>Eubacteriales</taxon>
        <taxon>environmental samples</taxon>
    </lineage>
</organism>
<evidence type="ECO:0000256" key="4">
    <source>
        <dbReference type="ARBA" id="ARBA00023014"/>
    </source>
</evidence>
<dbReference type="NCBIfam" id="TIGR03956">
    <property type="entry name" value="rSAM_HydE"/>
    <property type="match status" value="1"/>
</dbReference>
<feature type="domain" description="Radical SAM core" evidence="7">
    <location>
        <begin position="52"/>
        <end position="274"/>
    </location>
</feature>
<keyword evidence="4 5" id="KW-0411">Iron-sulfur</keyword>
<evidence type="ECO:0000313" key="8">
    <source>
        <dbReference type="EMBL" id="SBV97283.1"/>
    </source>
</evidence>
<feature type="binding site" evidence="6">
    <location>
        <position position="141"/>
    </location>
    <ligand>
        <name>(3R)-3-methyl-D-ornithine</name>
        <dbReference type="ChEBI" id="CHEBI:64642"/>
    </ligand>
</feature>
<dbReference type="Pfam" id="PF04055">
    <property type="entry name" value="Radical_SAM"/>
    <property type="match status" value="1"/>
</dbReference>
<feature type="binding site" evidence="5">
    <location>
        <position position="70"/>
    </location>
    <ligand>
        <name>[4Fe-4S] cluster</name>
        <dbReference type="ChEBI" id="CHEBI:49883"/>
        <note>4Fe-4S-S-AdoMet</note>
    </ligand>
</feature>
<name>A0A212JCU4_9FIRM</name>
<dbReference type="SFLD" id="SFLDG01280">
    <property type="entry name" value="HydE/PylB-like"/>
    <property type="match status" value="1"/>
</dbReference>
<gene>
    <name evidence="8" type="ORF">KL86CLO1_10890</name>
</gene>
<dbReference type="SFLD" id="SFLDS00029">
    <property type="entry name" value="Radical_SAM"/>
    <property type="match status" value="1"/>
</dbReference>
<evidence type="ECO:0000256" key="2">
    <source>
        <dbReference type="ARBA" id="ARBA00022723"/>
    </source>
</evidence>
<dbReference type="GO" id="GO:0016740">
    <property type="term" value="F:transferase activity"/>
    <property type="evidence" value="ECO:0007669"/>
    <property type="project" value="TreeGrafter"/>
</dbReference>
<dbReference type="InterPro" id="IPR024021">
    <property type="entry name" value="FeFe-hyd_HydE_rSAM"/>
</dbReference>
<dbReference type="InterPro" id="IPR007197">
    <property type="entry name" value="rSAM"/>
</dbReference>
<dbReference type="CDD" id="cd01335">
    <property type="entry name" value="Radical_SAM"/>
    <property type="match status" value="1"/>
</dbReference>
<dbReference type="InterPro" id="IPR006638">
    <property type="entry name" value="Elp3/MiaA/NifB-like_rSAM"/>
</dbReference>
<dbReference type="PIRSF" id="PIRSF004762">
    <property type="entry name" value="CHP00423"/>
    <property type="match status" value="1"/>
</dbReference>
<keyword evidence="2" id="KW-0479">Metal-binding</keyword>
<proteinExistence type="predicted"/>
<dbReference type="InterPro" id="IPR058240">
    <property type="entry name" value="rSAM_sf"/>
</dbReference>
<accession>A0A212JCU4</accession>
<feature type="binding site" evidence="6">
    <location>
        <position position="166"/>
    </location>
    <ligand>
        <name>S-adenosyl-L-methionine</name>
        <dbReference type="ChEBI" id="CHEBI:59789"/>
    </ligand>
</feature>
<dbReference type="EMBL" id="FLUN01000001">
    <property type="protein sequence ID" value="SBV97283.1"/>
    <property type="molecule type" value="Genomic_DNA"/>
</dbReference>